<keyword evidence="2" id="KW-1185">Reference proteome</keyword>
<evidence type="ECO:0008006" key="3">
    <source>
        <dbReference type="Google" id="ProtNLM"/>
    </source>
</evidence>
<dbReference type="EMBL" id="JBHSMA010000001">
    <property type="protein sequence ID" value="MFC5408667.1"/>
    <property type="molecule type" value="Genomic_DNA"/>
</dbReference>
<organism evidence="1 2">
    <name type="scientific">Larkinella bovis</name>
    <dbReference type="NCBI Taxonomy" id="683041"/>
    <lineage>
        <taxon>Bacteria</taxon>
        <taxon>Pseudomonadati</taxon>
        <taxon>Bacteroidota</taxon>
        <taxon>Cytophagia</taxon>
        <taxon>Cytophagales</taxon>
        <taxon>Spirosomataceae</taxon>
        <taxon>Larkinella</taxon>
    </lineage>
</organism>
<accession>A0ABW0IBG7</accession>
<proteinExistence type="predicted"/>
<protein>
    <recommendedName>
        <fullName evidence="3">Copper chaperone</fullName>
    </recommendedName>
</protein>
<reference evidence="2" key="1">
    <citation type="journal article" date="2019" name="Int. J. Syst. Evol. Microbiol.">
        <title>The Global Catalogue of Microorganisms (GCM) 10K type strain sequencing project: providing services to taxonomists for standard genome sequencing and annotation.</title>
        <authorList>
            <consortium name="The Broad Institute Genomics Platform"/>
            <consortium name="The Broad Institute Genome Sequencing Center for Infectious Disease"/>
            <person name="Wu L."/>
            <person name="Ma J."/>
        </authorList>
    </citation>
    <scope>NUCLEOTIDE SEQUENCE [LARGE SCALE GENOMIC DNA]</scope>
    <source>
        <strain evidence="2">CCUG 55250</strain>
    </source>
</reference>
<evidence type="ECO:0000313" key="2">
    <source>
        <dbReference type="Proteomes" id="UP001596106"/>
    </source>
</evidence>
<name>A0ABW0IBG7_9BACT</name>
<evidence type="ECO:0000313" key="1">
    <source>
        <dbReference type="EMBL" id="MFC5408667.1"/>
    </source>
</evidence>
<dbReference type="RefSeq" id="WP_379841766.1">
    <property type="nucleotide sequence ID" value="NZ_JBHSMA010000001.1"/>
</dbReference>
<comment type="caution">
    <text evidence="1">The sequence shown here is derived from an EMBL/GenBank/DDBJ whole genome shotgun (WGS) entry which is preliminary data.</text>
</comment>
<gene>
    <name evidence="1" type="ORF">ACFPMF_05075</name>
</gene>
<sequence length="89" mass="9971">MVEVFKTDVQERRQANRLIGQINRLFSDYTVSFDLEDCDKILRVQSKTGLVDAELVIAILEDSGFTAEILPDDAPIGLFTLPLLAFTPN</sequence>
<dbReference type="Proteomes" id="UP001596106">
    <property type="component" value="Unassembled WGS sequence"/>
</dbReference>